<feature type="transmembrane region" description="Helical" evidence="2">
    <location>
        <begin position="176"/>
        <end position="197"/>
    </location>
</feature>
<proteinExistence type="predicted"/>
<evidence type="ECO:0000313" key="3">
    <source>
        <dbReference type="EMBL" id="GGI78965.1"/>
    </source>
</evidence>
<reference evidence="3" key="2">
    <citation type="submission" date="2020-09" db="EMBL/GenBank/DDBJ databases">
        <authorList>
            <person name="Sun Q."/>
            <person name="Ohkuma M."/>
        </authorList>
    </citation>
    <scope>NUCLEOTIDE SEQUENCE</scope>
    <source>
        <strain evidence="3">JCM 13919</strain>
    </source>
</reference>
<keyword evidence="2" id="KW-1133">Transmembrane helix</keyword>
<accession>A0A917NAU4</accession>
<organism evidence="3 4">
    <name type="scientific">Legionella impletisoli</name>
    <dbReference type="NCBI Taxonomy" id="343510"/>
    <lineage>
        <taxon>Bacteria</taxon>
        <taxon>Pseudomonadati</taxon>
        <taxon>Pseudomonadota</taxon>
        <taxon>Gammaproteobacteria</taxon>
        <taxon>Legionellales</taxon>
        <taxon>Legionellaceae</taxon>
        <taxon>Legionella</taxon>
    </lineage>
</organism>
<evidence type="ECO:0000256" key="1">
    <source>
        <dbReference type="SAM" id="MobiDB-lite"/>
    </source>
</evidence>
<name>A0A917NAU4_9GAMM</name>
<evidence type="ECO:0000313" key="4">
    <source>
        <dbReference type="Proteomes" id="UP000630149"/>
    </source>
</evidence>
<dbReference type="EMBL" id="BMOB01000001">
    <property type="protein sequence ID" value="GGI78965.1"/>
    <property type="molecule type" value="Genomic_DNA"/>
</dbReference>
<evidence type="ECO:0000256" key="2">
    <source>
        <dbReference type="SAM" id="Phobius"/>
    </source>
</evidence>
<feature type="compositionally biased region" description="Polar residues" evidence="1">
    <location>
        <begin position="237"/>
        <end position="250"/>
    </location>
</feature>
<sequence length="312" mass="33686">MPILFAEEKKAWREQFLGYLSEALNNPETLVEALLLRQNIKKKEGGLSKHCSSEDFSAAFKALDDKDASIYEGDIARAEGVLQTIGFSSEEIRSMPASSKIKIDAAIGYAKARLCYEFNEKREIIRLSEFELAYQDLELDPEESIEDKRDFIDKQLPKEAKPMVRSYLPPSNKTSLLTKIFGGLLIALGIVLAVAPIPVVTQAIGGAMVAMGVGLFTAMLGAGVFAVGNRMEKISKETTLSHPTSSSIITKGQEAPDGPSSSARAIQGLGGSGATENREPEETFTGSLFADDSDVNEAAELLPKDSKAPGLH</sequence>
<gene>
    <name evidence="3" type="ORF">GCM10007966_04360</name>
</gene>
<dbReference type="AlphaFoldDB" id="A0A917NAU4"/>
<keyword evidence="2" id="KW-0472">Membrane</keyword>
<feature type="region of interest" description="Disordered" evidence="1">
    <location>
        <begin position="236"/>
        <end position="290"/>
    </location>
</feature>
<feature type="transmembrane region" description="Helical" evidence="2">
    <location>
        <begin position="203"/>
        <end position="227"/>
    </location>
</feature>
<dbReference type="RefSeq" id="WP_131775663.1">
    <property type="nucleotide sequence ID" value="NZ_BMOB01000001.1"/>
</dbReference>
<keyword evidence="2" id="KW-0812">Transmembrane</keyword>
<keyword evidence="4" id="KW-1185">Reference proteome</keyword>
<protein>
    <submittedName>
        <fullName evidence="3">Uncharacterized protein</fullName>
    </submittedName>
</protein>
<dbReference type="Proteomes" id="UP000630149">
    <property type="component" value="Unassembled WGS sequence"/>
</dbReference>
<reference evidence="3" key="1">
    <citation type="journal article" date="2014" name="Int. J. Syst. Evol. Microbiol.">
        <title>Complete genome sequence of Corynebacterium casei LMG S-19264T (=DSM 44701T), isolated from a smear-ripened cheese.</title>
        <authorList>
            <consortium name="US DOE Joint Genome Institute (JGI-PGF)"/>
            <person name="Walter F."/>
            <person name="Albersmeier A."/>
            <person name="Kalinowski J."/>
            <person name="Ruckert C."/>
        </authorList>
    </citation>
    <scope>NUCLEOTIDE SEQUENCE</scope>
    <source>
        <strain evidence="3">JCM 13919</strain>
    </source>
</reference>
<comment type="caution">
    <text evidence="3">The sequence shown here is derived from an EMBL/GenBank/DDBJ whole genome shotgun (WGS) entry which is preliminary data.</text>
</comment>